<protein>
    <submittedName>
        <fullName evidence="1">Uncharacterized protein</fullName>
    </submittedName>
</protein>
<name>A0A167L721_9GAMM</name>
<gene>
    <name evidence="1" type="ORF">N478_23530</name>
</gene>
<organism evidence="1 2">
    <name type="scientific">Pseudoalteromonas luteoviolacea S4060-1</name>
    <dbReference type="NCBI Taxonomy" id="1365257"/>
    <lineage>
        <taxon>Bacteria</taxon>
        <taxon>Pseudomonadati</taxon>
        <taxon>Pseudomonadota</taxon>
        <taxon>Gammaproteobacteria</taxon>
        <taxon>Alteromonadales</taxon>
        <taxon>Pseudoalteromonadaceae</taxon>
        <taxon>Pseudoalteromonas</taxon>
    </lineage>
</organism>
<accession>A0A167L721</accession>
<dbReference type="EMBL" id="AUXX01000031">
    <property type="protein sequence ID" value="KZN63922.1"/>
    <property type="molecule type" value="Genomic_DNA"/>
</dbReference>
<evidence type="ECO:0000313" key="1">
    <source>
        <dbReference type="EMBL" id="KZN63922.1"/>
    </source>
</evidence>
<comment type="caution">
    <text evidence="1">The sequence shown here is derived from an EMBL/GenBank/DDBJ whole genome shotgun (WGS) entry which is preliminary data.</text>
</comment>
<dbReference type="AlphaFoldDB" id="A0A167L721"/>
<evidence type="ECO:0000313" key="2">
    <source>
        <dbReference type="Proteomes" id="UP000076661"/>
    </source>
</evidence>
<reference evidence="1 2" key="1">
    <citation type="submission" date="2013-07" db="EMBL/GenBank/DDBJ databases">
        <title>Comparative Genomic and Metabolomic Analysis of Twelve Strains of Pseudoalteromonas luteoviolacea.</title>
        <authorList>
            <person name="Vynne N.G."/>
            <person name="Mansson M."/>
            <person name="Gram L."/>
        </authorList>
    </citation>
    <scope>NUCLEOTIDE SEQUENCE [LARGE SCALE GENOMIC DNA]</scope>
    <source>
        <strain evidence="1 2">S4060-1</strain>
    </source>
</reference>
<dbReference type="RefSeq" id="WP_063381954.1">
    <property type="nucleotide sequence ID" value="NZ_AUXX01000031.1"/>
</dbReference>
<sequence>MVNDSYRIEVKDNFIVLGDGAERAMECDFHIEIRSDESGKYLVVFKSGFHGFLNSCPGIGELANMLPNCTKQLSEFLVTDEPGEGLVLAKNTLYNDALLLILEELARYSGEPVETLFELIQSQLLRDLNIILLRDSDELDQPVGEYLVFESINRESALRVKQGEYGKTIETIDIKRFIGTDENSEFELLKHDRWLAPAGERRYKNTGLNYTKYCIDENESLERYEFVHQSASSQQNKNLSRCIERLK</sequence>
<dbReference type="PATRIC" id="fig|1365257.3.peg.3526"/>
<dbReference type="Proteomes" id="UP000076661">
    <property type="component" value="Unassembled WGS sequence"/>
</dbReference>
<proteinExistence type="predicted"/>